<accession>A0ABD0PSI2</accession>
<dbReference type="Proteomes" id="UP001529510">
    <property type="component" value="Unassembled WGS sequence"/>
</dbReference>
<dbReference type="EMBL" id="JAMKFB020000014">
    <property type="protein sequence ID" value="KAL0176872.1"/>
    <property type="molecule type" value="Genomic_DNA"/>
</dbReference>
<proteinExistence type="predicted"/>
<sequence length="210" mass="23055">KQYTLKWILSLQGADSKCKAKRTLDACITELPCGARQINCLFALVRLRGPRLLASGLATEVGENILQKQCTSKWRLSLLGVDSDCKTQSAAQLVQFWSPMERFSARPSPSTLKVHVAALAAYHTLLGGQSLGRHPSITRLLHGTGLQVHWPPVYGCQSALDLEYGSLQGLLSGKTFVLRRAGPFRTHQALEATILQVKCTLTWASKPVVY</sequence>
<evidence type="ECO:0000313" key="2">
    <source>
        <dbReference type="Proteomes" id="UP001529510"/>
    </source>
</evidence>
<name>A0ABD0PSI2_CIRMR</name>
<organism evidence="1 2">
    <name type="scientific">Cirrhinus mrigala</name>
    <name type="common">Mrigala</name>
    <dbReference type="NCBI Taxonomy" id="683832"/>
    <lineage>
        <taxon>Eukaryota</taxon>
        <taxon>Metazoa</taxon>
        <taxon>Chordata</taxon>
        <taxon>Craniata</taxon>
        <taxon>Vertebrata</taxon>
        <taxon>Euteleostomi</taxon>
        <taxon>Actinopterygii</taxon>
        <taxon>Neopterygii</taxon>
        <taxon>Teleostei</taxon>
        <taxon>Ostariophysi</taxon>
        <taxon>Cypriniformes</taxon>
        <taxon>Cyprinidae</taxon>
        <taxon>Labeoninae</taxon>
        <taxon>Labeonini</taxon>
        <taxon>Cirrhinus</taxon>
    </lineage>
</organism>
<gene>
    <name evidence="1" type="ORF">M9458_029202</name>
</gene>
<evidence type="ECO:0000313" key="1">
    <source>
        <dbReference type="EMBL" id="KAL0176872.1"/>
    </source>
</evidence>
<comment type="caution">
    <text evidence="1">The sequence shown here is derived from an EMBL/GenBank/DDBJ whole genome shotgun (WGS) entry which is preliminary data.</text>
</comment>
<keyword evidence="2" id="KW-1185">Reference proteome</keyword>
<feature type="non-terminal residue" evidence="1">
    <location>
        <position position="1"/>
    </location>
</feature>
<dbReference type="AlphaFoldDB" id="A0ABD0PSI2"/>
<reference evidence="1 2" key="1">
    <citation type="submission" date="2024-05" db="EMBL/GenBank/DDBJ databases">
        <title>Genome sequencing and assembly of Indian major carp, Cirrhinus mrigala (Hamilton, 1822).</title>
        <authorList>
            <person name="Mohindra V."/>
            <person name="Chowdhury L.M."/>
            <person name="Lal K."/>
            <person name="Jena J.K."/>
        </authorList>
    </citation>
    <scope>NUCLEOTIDE SEQUENCE [LARGE SCALE GENOMIC DNA]</scope>
    <source>
        <strain evidence="1">CM1030</strain>
        <tissue evidence="1">Blood</tissue>
    </source>
</reference>
<protein>
    <submittedName>
        <fullName evidence="1">Uncharacterized protein</fullName>
    </submittedName>
</protein>